<comment type="similarity">
    <text evidence="1">Belongs to the glycosyltransferase 2 family.</text>
</comment>
<evidence type="ECO:0000313" key="5">
    <source>
        <dbReference type="EMBL" id="RGM07951.1"/>
    </source>
</evidence>
<dbReference type="PANTHER" id="PTHR43685:SF5">
    <property type="entry name" value="GLYCOSYLTRANSFERASE EPSE-RELATED"/>
    <property type="match status" value="1"/>
</dbReference>
<comment type="caution">
    <text evidence="5">The sequence shown here is derived from an EMBL/GenBank/DDBJ whole genome shotgun (WGS) entry which is preliminary data.</text>
</comment>
<dbReference type="SUPFAM" id="SSF53448">
    <property type="entry name" value="Nucleotide-diphospho-sugar transferases"/>
    <property type="match status" value="1"/>
</dbReference>
<keyword evidence="3 5" id="KW-0808">Transferase</keyword>
<evidence type="ECO:0000256" key="3">
    <source>
        <dbReference type="ARBA" id="ARBA00022679"/>
    </source>
</evidence>
<feature type="domain" description="Glycosyltransferase 2-like" evidence="4">
    <location>
        <begin position="5"/>
        <end position="126"/>
    </location>
</feature>
<proteinExistence type="inferred from homology"/>
<dbReference type="RefSeq" id="WP_117621071.1">
    <property type="nucleotide sequence ID" value="NZ_QRQF01000003.1"/>
</dbReference>
<dbReference type="GO" id="GO:0016757">
    <property type="term" value="F:glycosyltransferase activity"/>
    <property type="evidence" value="ECO:0007669"/>
    <property type="project" value="UniProtKB-KW"/>
</dbReference>
<name>A0A3E4UF29_9FIRM</name>
<dbReference type="InterPro" id="IPR029044">
    <property type="entry name" value="Nucleotide-diphossugar_trans"/>
</dbReference>
<dbReference type="EMBL" id="QSSQ01000002">
    <property type="protein sequence ID" value="RGM07951.1"/>
    <property type="molecule type" value="Genomic_DNA"/>
</dbReference>
<accession>A0A3E4UF29</accession>
<dbReference type="Pfam" id="PF00535">
    <property type="entry name" value="Glycos_transf_2"/>
    <property type="match status" value="1"/>
</dbReference>
<dbReference type="InterPro" id="IPR001173">
    <property type="entry name" value="Glyco_trans_2-like"/>
</dbReference>
<evidence type="ECO:0000313" key="6">
    <source>
        <dbReference type="Proteomes" id="UP000261257"/>
    </source>
</evidence>
<dbReference type="InterPro" id="IPR050834">
    <property type="entry name" value="Glycosyltransf_2"/>
</dbReference>
<sequence length="332" mass="39120">MPIISVVMPVYNAESFLEEAINSILRQTFYDFEFIIINDGSTDKTEEIILSYKDSRILYQKNEKNSGIVYTLNKGFSIASGMYIARMDADDIAHNDRFEKQVSYLESHPEVAVCGTDVSFIGGFQGNARLPTGSDWIKANMFFSCAVAHPTVLIRRKVLLDNDFLYDSHFEKVEDYDLWCRIAEKYEINNCPEPLLDYRIHEKQITQNYDFENEKRMYQLKKRELLHLGFVYNDNEFNAYLKCCTNFPTLTLADINHLEVFFRKAYDANEKVQYYNSQCFYKIIQDCLWRCINQENLTVEEAKSIMKNSFFIGKKERILRWMKEQVKKLVGR</sequence>
<keyword evidence="2" id="KW-0328">Glycosyltransferase</keyword>
<evidence type="ECO:0000256" key="2">
    <source>
        <dbReference type="ARBA" id="ARBA00022676"/>
    </source>
</evidence>
<evidence type="ECO:0000256" key="1">
    <source>
        <dbReference type="ARBA" id="ARBA00006739"/>
    </source>
</evidence>
<dbReference type="Gene3D" id="3.90.550.10">
    <property type="entry name" value="Spore Coat Polysaccharide Biosynthesis Protein SpsA, Chain A"/>
    <property type="match status" value="1"/>
</dbReference>
<dbReference type="Proteomes" id="UP000261257">
    <property type="component" value="Unassembled WGS sequence"/>
</dbReference>
<dbReference type="AlphaFoldDB" id="A0A3E4UF29"/>
<reference evidence="5 6" key="1">
    <citation type="submission" date="2018-08" db="EMBL/GenBank/DDBJ databases">
        <title>A genome reference for cultivated species of the human gut microbiota.</title>
        <authorList>
            <person name="Zou Y."/>
            <person name="Xue W."/>
            <person name="Luo G."/>
        </authorList>
    </citation>
    <scope>NUCLEOTIDE SEQUENCE [LARGE SCALE GENOMIC DNA]</scope>
    <source>
        <strain evidence="5 6">TF05-11AC</strain>
    </source>
</reference>
<organism evidence="5 6">
    <name type="scientific">Hungatella hathewayi</name>
    <dbReference type="NCBI Taxonomy" id="154046"/>
    <lineage>
        <taxon>Bacteria</taxon>
        <taxon>Bacillati</taxon>
        <taxon>Bacillota</taxon>
        <taxon>Clostridia</taxon>
        <taxon>Lachnospirales</taxon>
        <taxon>Lachnospiraceae</taxon>
        <taxon>Hungatella</taxon>
    </lineage>
</organism>
<dbReference type="PANTHER" id="PTHR43685">
    <property type="entry name" value="GLYCOSYLTRANSFERASE"/>
    <property type="match status" value="1"/>
</dbReference>
<evidence type="ECO:0000259" key="4">
    <source>
        <dbReference type="Pfam" id="PF00535"/>
    </source>
</evidence>
<gene>
    <name evidence="5" type="ORF">DXC39_05635</name>
</gene>
<protein>
    <submittedName>
        <fullName evidence="5">Glycosyltransferase</fullName>
    </submittedName>
</protein>